<gene>
    <name evidence="8" type="ORF">EV664_102455</name>
</gene>
<keyword evidence="5 7" id="KW-1133">Transmembrane helix</keyword>
<feature type="transmembrane region" description="Helical" evidence="7">
    <location>
        <begin position="58"/>
        <end position="80"/>
    </location>
</feature>
<sequence>MGIVGFIIWLVIGGIVGWLASLVMRTDAQQGILLNIVVGIVGAFIGGLLFGGSINNGITVMTFITSLIGAIILLAIVNLVRRGSVR</sequence>
<protein>
    <submittedName>
        <fullName evidence="8">Putative membrane protein YeaQ/YmgE (Transglycosylase-associated protein family)</fullName>
    </submittedName>
</protein>
<dbReference type="Proteomes" id="UP000295493">
    <property type="component" value="Unassembled WGS sequence"/>
</dbReference>
<evidence type="ECO:0000313" key="9">
    <source>
        <dbReference type="Proteomes" id="UP000295493"/>
    </source>
</evidence>
<evidence type="ECO:0000256" key="7">
    <source>
        <dbReference type="SAM" id="Phobius"/>
    </source>
</evidence>
<comment type="caution">
    <text evidence="8">The sequence shown here is derived from an EMBL/GenBank/DDBJ whole genome shotgun (WGS) entry which is preliminary data.</text>
</comment>
<evidence type="ECO:0000313" key="8">
    <source>
        <dbReference type="EMBL" id="TDN85745.1"/>
    </source>
</evidence>
<dbReference type="AlphaFoldDB" id="A0A4R6FXJ4"/>
<keyword evidence="6 7" id="KW-0472">Membrane</keyword>
<evidence type="ECO:0000256" key="3">
    <source>
        <dbReference type="ARBA" id="ARBA00022475"/>
    </source>
</evidence>
<dbReference type="GO" id="GO:0005886">
    <property type="term" value="C:plasma membrane"/>
    <property type="evidence" value="ECO:0007669"/>
    <property type="project" value="UniProtKB-SubCell"/>
</dbReference>
<reference evidence="8 9" key="1">
    <citation type="submission" date="2019-03" db="EMBL/GenBank/DDBJ databases">
        <title>Genomic Encyclopedia of Type Strains, Phase IV (KMG-IV): sequencing the most valuable type-strain genomes for metagenomic binning, comparative biology and taxonomic classification.</title>
        <authorList>
            <person name="Goeker M."/>
        </authorList>
    </citation>
    <scope>NUCLEOTIDE SEQUENCE [LARGE SCALE GENOMIC DNA]</scope>
    <source>
        <strain evidence="8 9">DSM 25059</strain>
    </source>
</reference>
<keyword evidence="9" id="KW-1185">Reference proteome</keyword>
<comment type="similarity">
    <text evidence="2">Belongs to the UPF0410 family.</text>
</comment>
<evidence type="ECO:0000256" key="6">
    <source>
        <dbReference type="ARBA" id="ARBA00023136"/>
    </source>
</evidence>
<evidence type="ECO:0000256" key="4">
    <source>
        <dbReference type="ARBA" id="ARBA00022692"/>
    </source>
</evidence>
<accession>A0A4R6FXJ4</accession>
<organism evidence="8 9">
    <name type="scientific">Stakelama pacifica</name>
    <dbReference type="NCBI Taxonomy" id="517720"/>
    <lineage>
        <taxon>Bacteria</taxon>
        <taxon>Pseudomonadati</taxon>
        <taxon>Pseudomonadota</taxon>
        <taxon>Alphaproteobacteria</taxon>
        <taxon>Sphingomonadales</taxon>
        <taxon>Sphingomonadaceae</taxon>
        <taxon>Stakelama</taxon>
    </lineage>
</organism>
<dbReference type="PANTHER" id="PTHR33884:SF3">
    <property type="entry name" value="UPF0410 PROTEIN YMGE"/>
    <property type="match status" value="1"/>
</dbReference>
<comment type="subcellular location">
    <subcellularLocation>
        <location evidence="1">Cell membrane</location>
        <topology evidence="1">Multi-pass membrane protein</topology>
    </subcellularLocation>
</comment>
<name>A0A4R6FXJ4_9SPHN</name>
<keyword evidence="4 7" id="KW-0812">Transmembrane</keyword>
<evidence type="ECO:0000256" key="5">
    <source>
        <dbReference type="ARBA" id="ARBA00022989"/>
    </source>
</evidence>
<dbReference type="Pfam" id="PF04226">
    <property type="entry name" value="Transgly_assoc"/>
    <property type="match status" value="1"/>
</dbReference>
<dbReference type="InterPro" id="IPR007341">
    <property type="entry name" value="Transgly_assoc"/>
</dbReference>
<feature type="transmembrane region" description="Helical" evidence="7">
    <location>
        <begin position="6"/>
        <end position="24"/>
    </location>
</feature>
<dbReference type="PANTHER" id="PTHR33884">
    <property type="entry name" value="UPF0410 PROTEIN YMGE"/>
    <property type="match status" value="1"/>
</dbReference>
<dbReference type="EMBL" id="SNWD01000002">
    <property type="protein sequence ID" value="TDN85745.1"/>
    <property type="molecule type" value="Genomic_DNA"/>
</dbReference>
<evidence type="ECO:0000256" key="2">
    <source>
        <dbReference type="ARBA" id="ARBA00011006"/>
    </source>
</evidence>
<feature type="transmembrane region" description="Helical" evidence="7">
    <location>
        <begin position="31"/>
        <end position="52"/>
    </location>
</feature>
<evidence type="ECO:0000256" key="1">
    <source>
        <dbReference type="ARBA" id="ARBA00004651"/>
    </source>
</evidence>
<proteinExistence type="inferred from homology"/>
<dbReference type="RefSeq" id="WP_133494631.1">
    <property type="nucleotide sequence ID" value="NZ_BMLU01000002.1"/>
</dbReference>
<keyword evidence="3" id="KW-1003">Cell membrane</keyword>